<dbReference type="PANTHER" id="PTHR33525">
    <property type="match status" value="1"/>
</dbReference>
<keyword evidence="2" id="KW-0378">Hydrolase</keyword>
<dbReference type="GO" id="GO:0002161">
    <property type="term" value="F:aminoacyl-tRNA deacylase activity"/>
    <property type="evidence" value="ECO:0007669"/>
    <property type="project" value="InterPro"/>
</dbReference>
<name>A0A1Y0I553_9GAMM</name>
<evidence type="ECO:0000313" key="3">
    <source>
        <dbReference type="Proteomes" id="UP000196027"/>
    </source>
</evidence>
<dbReference type="OrthoDB" id="9770715at2"/>
<dbReference type="Pfam" id="PF04073">
    <property type="entry name" value="tRNA_edit"/>
    <property type="match status" value="1"/>
</dbReference>
<dbReference type="InterPro" id="IPR013976">
    <property type="entry name" value="HDOD"/>
</dbReference>
<dbReference type="Gene3D" id="3.90.960.10">
    <property type="entry name" value="YbaK/aminoacyl-tRNA synthetase-associated domain"/>
    <property type="match status" value="1"/>
</dbReference>
<accession>A0A1Y0I553</accession>
<dbReference type="InterPro" id="IPR052340">
    <property type="entry name" value="RNase_Y/CdgJ"/>
</dbReference>
<evidence type="ECO:0000313" key="2">
    <source>
        <dbReference type="EMBL" id="ARU55339.1"/>
    </source>
</evidence>
<dbReference type="PIRSF" id="PIRSF036888">
    <property type="entry name" value="HDGYPm_UCP036888"/>
    <property type="match status" value="1"/>
</dbReference>
<reference evidence="2 3" key="1">
    <citation type="submission" date="2017-05" db="EMBL/GenBank/DDBJ databases">
        <title>Genomic insights into alkan degradation activity of Oleiphilus messinensis.</title>
        <authorList>
            <person name="Kozyavkin S.A."/>
            <person name="Slesarev A.I."/>
            <person name="Golyshin P.N."/>
            <person name="Korzhenkov A."/>
            <person name="Golyshina O.N."/>
            <person name="Toshchakov S.V."/>
        </authorList>
    </citation>
    <scope>NUCLEOTIDE SEQUENCE [LARGE SCALE GENOMIC DNA]</scope>
    <source>
        <strain evidence="2 3">ME102</strain>
    </source>
</reference>
<dbReference type="EMBL" id="CP021425">
    <property type="protein sequence ID" value="ARU55339.1"/>
    <property type="molecule type" value="Genomic_DNA"/>
</dbReference>
<organism evidence="2 3">
    <name type="scientific">Oleiphilus messinensis</name>
    <dbReference type="NCBI Taxonomy" id="141451"/>
    <lineage>
        <taxon>Bacteria</taxon>
        <taxon>Pseudomonadati</taxon>
        <taxon>Pseudomonadota</taxon>
        <taxon>Gammaproteobacteria</taxon>
        <taxon>Oceanospirillales</taxon>
        <taxon>Oleiphilaceae</taxon>
        <taxon>Oleiphilus</taxon>
    </lineage>
</organism>
<dbReference type="KEGG" id="ome:OLMES_1257"/>
<dbReference type="InterPro" id="IPR007214">
    <property type="entry name" value="YbaK/aa-tRNA-synth-assoc-dom"/>
</dbReference>
<proteinExistence type="predicted"/>
<dbReference type="SUPFAM" id="SSF109604">
    <property type="entry name" value="HD-domain/PDEase-like"/>
    <property type="match status" value="1"/>
</dbReference>
<dbReference type="Gene3D" id="1.10.3210.10">
    <property type="entry name" value="Hypothetical protein af1432"/>
    <property type="match status" value="1"/>
</dbReference>
<dbReference type="PROSITE" id="PS51833">
    <property type="entry name" value="HDOD"/>
    <property type="match status" value="1"/>
</dbReference>
<sequence>MAVAQRLKRYLENLQVQYDIVHHERAYTAEHAATSAHVAADQMVVATPLIDRNGVLFALHSLANEVDMEKMAQSTGRRLQLLAVEQIERFFRDCEVSAIPAIGAAYGLKMVVDPSLFQQPQLFVRCGSTEALIKLENAEFRMALVQATEADFVKWSATRVPAAVTSLKHGHHQDVTWEDIADRLQQLYTLPPMPTIAVRILHLVSDPESEISDLARVIEQDPSLAAQILRYARSALFNFPGEINSVQDAVNIVLGFERVANIAMGIASAKAFNIPQNGPLGMDRFWQHSLMCSFLCQQFALQVSREANVDPGLAYLCGLLHNFGWLLMGHLFAPEFKSLNQLAFEQPDTPIHVLERQVFGMGWAQDVMAIGHGTLGGMLLKMWNLPDAVVKCAAMHQATSYQGDQDQYVHLVRLCNTILHNNGIGELDAPCHLESVFLRFGLSVDRGLEIAKEALKSTEELGQFARSIAA</sequence>
<dbReference type="RefSeq" id="WP_087460458.1">
    <property type="nucleotide sequence ID" value="NZ_CP021425.1"/>
</dbReference>
<protein>
    <submittedName>
        <fullName evidence="2">YbaK family deacylase/phosphohydrolase</fullName>
    </submittedName>
</protein>
<gene>
    <name evidence="2" type="ORF">OLMES_1257</name>
</gene>
<dbReference type="SUPFAM" id="SSF55826">
    <property type="entry name" value="YbaK/ProRS associated domain"/>
    <property type="match status" value="1"/>
</dbReference>
<evidence type="ECO:0000259" key="1">
    <source>
        <dbReference type="PROSITE" id="PS51833"/>
    </source>
</evidence>
<dbReference type="AlphaFoldDB" id="A0A1Y0I553"/>
<dbReference type="InterPro" id="IPR036754">
    <property type="entry name" value="YbaK/aa-tRNA-synt-asso_dom_sf"/>
</dbReference>
<dbReference type="PANTHER" id="PTHR33525:SF3">
    <property type="entry name" value="RIBONUCLEASE Y"/>
    <property type="match status" value="1"/>
</dbReference>
<keyword evidence="3" id="KW-1185">Reference proteome</keyword>
<feature type="domain" description="HDOD" evidence="1">
    <location>
        <begin position="190"/>
        <end position="399"/>
    </location>
</feature>
<dbReference type="InterPro" id="IPR014627">
    <property type="entry name" value="UCP036888_HDGYP-like"/>
</dbReference>
<dbReference type="Proteomes" id="UP000196027">
    <property type="component" value="Chromosome"/>
</dbReference>
<dbReference type="Pfam" id="PF08668">
    <property type="entry name" value="HDOD"/>
    <property type="match status" value="1"/>
</dbReference>